<accession>S4XSQ0</accession>
<proteinExistence type="predicted"/>
<protein>
    <submittedName>
        <fullName evidence="1">Uncharacterized protein</fullName>
    </submittedName>
</protein>
<dbReference type="Proteomes" id="UP000014803">
    <property type="component" value="Chromosome"/>
</dbReference>
<reference evidence="1 2" key="1">
    <citation type="journal article" date="2013" name="Sci. Rep.">
        <title>Extraordinary expansion of a Sorangium cellulosum genome from an alkaline milieu.</title>
        <authorList>
            <person name="Han K."/>
            <person name="Li Z.F."/>
            <person name="Peng R."/>
            <person name="Zhu L.P."/>
            <person name="Zhou T."/>
            <person name="Wang L.G."/>
            <person name="Li S.G."/>
            <person name="Zhang X.B."/>
            <person name="Hu W."/>
            <person name="Wu Z.H."/>
            <person name="Qin N."/>
            <person name="Li Y.Z."/>
        </authorList>
    </citation>
    <scope>NUCLEOTIDE SEQUENCE [LARGE SCALE GENOMIC DNA]</scope>
    <source>
        <strain evidence="1 2">So0157-2</strain>
    </source>
</reference>
<sequence>MWQRRFCPRAVPKSMIFTSPAKPSITFWGDRSRWTMPSAAPDGSLRSCTWASASAIIVAIATASAQSKRCPSCTARARTSPRLRPSTCSTIAYGSPVAGSTSASMTCATPECWSCACTRASSRKRAM</sequence>
<gene>
    <name evidence="1" type="ORF">SCE1572_18005</name>
</gene>
<dbReference type="HOGENOM" id="CLU_1969091_0_0_7"/>
<name>S4XSQ0_SORCE</name>
<evidence type="ECO:0000313" key="1">
    <source>
        <dbReference type="EMBL" id="AGP36217.1"/>
    </source>
</evidence>
<dbReference type="EMBL" id="CP003969">
    <property type="protein sequence ID" value="AGP36217.1"/>
    <property type="molecule type" value="Genomic_DNA"/>
</dbReference>
<dbReference type="KEGG" id="scu:SCE1572_18005"/>
<dbReference type="STRING" id="1254432.SCE1572_18005"/>
<organism evidence="1 2">
    <name type="scientific">Sorangium cellulosum So0157-2</name>
    <dbReference type="NCBI Taxonomy" id="1254432"/>
    <lineage>
        <taxon>Bacteria</taxon>
        <taxon>Pseudomonadati</taxon>
        <taxon>Myxococcota</taxon>
        <taxon>Polyangia</taxon>
        <taxon>Polyangiales</taxon>
        <taxon>Polyangiaceae</taxon>
        <taxon>Sorangium</taxon>
    </lineage>
</organism>
<dbReference type="AlphaFoldDB" id="S4XSQ0"/>
<evidence type="ECO:0000313" key="2">
    <source>
        <dbReference type="Proteomes" id="UP000014803"/>
    </source>
</evidence>